<evidence type="ECO:0000313" key="2">
    <source>
        <dbReference type="Proteomes" id="UP000074914"/>
    </source>
</evidence>
<keyword evidence="2" id="KW-1185">Reference proteome</keyword>
<dbReference type="Proteomes" id="UP000074914">
    <property type="component" value="Chromosome"/>
</dbReference>
<protein>
    <submittedName>
        <fullName evidence="1">Uncharacterized protein</fullName>
    </submittedName>
</protein>
<organism evidence="1 2">
    <name type="scientific">Collimonas pratensis</name>
    <dbReference type="NCBI Taxonomy" id="279113"/>
    <lineage>
        <taxon>Bacteria</taxon>
        <taxon>Pseudomonadati</taxon>
        <taxon>Pseudomonadota</taxon>
        <taxon>Betaproteobacteria</taxon>
        <taxon>Burkholderiales</taxon>
        <taxon>Oxalobacteraceae</taxon>
        <taxon>Collimonas</taxon>
    </lineage>
</organism>
<name>A0ABM5Z8X9_9BURK</name>
<dbReference type="EMBL" id="CP013236">
    <property type="protein sequence ID" value="AMP15279.1"/>
    <property type="molecule type" value="Genomic_DNA"/>
</dbReference>
<reference evidence="1 2" key="1">
    <citation type="submission" date="2015-11" db="EMBL/GenBank/DDBJ databases">
        <title>Exploring the genomic traits of fungus-feeding bacterial genus Collimonas.</title>
        <authorList>
            <person name="Song C."/>
            <person name="Schmidt R."/>
            <person name="de Jager V."/>
            <person name="Krzyzanowska D."/>
            <person name="Jongedijk E."/>
            <person name="Cankar K."/>
            <person name="Beekwilder J."/>
            <person name="van Veen A."/>
            <person name="de Boer W."/>
            <person name="van Veen J.A."/>
            <person name="Garbeva P."/>
        </authorList>
    </citation>
    <scope>NUCLEOTIDE SEQUENCE [LARGE SCALE GENOMIC DNA]</scope>
    <source>
        <strain evidence="1 2">Ter291</strain>
    </source>
</reference>
<gene>
    <name evidence="1" type="ORF">CPter291_3039</name>
</gene>
<proteinExistence type="predicted"/>
<accession>A0ABM5Z8X9</accession>
<sequence length="47" mass="5448">MNGGIEIAMFDFEFYNAAKDFFSIDHGQILALENVNMWKHLENHSCV</sequence>
<evidence type="ECO:0000313" key="1">
    <source>
        <dbReference type="EMBL" id="AMP15279.1"/>
    </source>
</evidence>